<feature type="domain" description="Fibronectin type-III" evidence="5">
    <location>
        <begin position="208"/>
        <end position="293"/>
    </location>
</feature>
<dbReference type="PATRIC" id="fig|926562.3.peg.2948"/>
<dbReference type="PROSITE" id="PS50060">
    <property type="entry name" value="MAM_2"/>
    <property type="match status" value="1"/>
</dbReference>
<evidence type="ECO:0000313" key="7">
    <source>
        <dbReference type="Proteomes" id="UP000005631"/>
    </source>
</evidence>
<dbReference type="NCBIfam" id="TIGR04183">
    <property type="entry name" value="Por_Secre_tail"/>
    <property type="match status" value="1"/>
</dbReference>
<dbReference type="OrthoDB" id="9805017at2"/>
<dbReference type="PROSITE" id="PS50093">
    <property type="entry name" value="PKD"/>
    <property type="match status" value="1"/>
</dbReference>
<dbReference type="InterPro" id="IPR003961">
    <property type="entry name" value="FN3_dom"/>
</dbReference>
<dbReference type="eggNOG" id="COG3291">
    <property type="taxonomic scope" value="Bacteria"/>
</dbReference>
<protein>
    <submittedName>
        <fullName evidence="6">PKD domain protein</fullName>
    </submittedName>
</protein>
<proteinExistence type="predicted"/>
<gene>
    <name evidence="6" type="ordered locus">Oweho_2934</name>
</gene>
<dbReference type="Gene3D" id="2.160.20.10">
    <property type="entry name" value="Single-stranded right-handed beta-helix, Pectin lyase-like"/>
    <property type="match status" value="1"/>
</dbReference>
<dbReference type="KEGG" id="oho:Oweho_2934"/>
<dbReference type="EMBL" id="CP003156">
    <property type="protein sequence ID" value="AEV33891.1"/>
    <property type="molecule type" value="Genomic_DNA"/>
</dbReference>
<reference evidence="6 7" key="1">
    <citation type="journal article" date="2012" name="Stand. Genomic Sci.">
        <title>Genome sequence of the orange-pigmented seawater bacterium Owenweeksia hongkongensis type strain (UST20020801(T)).</title>
        <authorList>
            <person name="Riedel T."/>
            <person name="Held B."/>
            <person name="Nolan M."/>
            <person name="Lucas S."/>
            <person name="Lapidus A."/>
            <person name="Tice H."/>
            <person name="Del Rio T.G."/>
            <person name="Cheng J.F."/>
            <person name="Han C."/>
            <person name="Tapia R."/>
            <person name="Goodwin L.A."/>
            <person name="Pitluck S."/>
            <person name="Liolios K."/>
            <person name="Mavromatis K."/>
            <person name="Pagani I."/>
            <person name="Ivanova N."/>
            <person name="Mikhailova N."/>
            <person name="Pati A."/>
            <person name="Chen A."/>
            <person name="Palaniappan K."/>
            <person name="Rohde M."/>
            <person name="Tindall B.J."/>
            <person name="Detter J.C."/>
            <person name="Goker M."/>
            <person name="Woyke T."/>
            <person name="Bristow J."/>
            <person name="Eisen J.A."/>
            <person name="Markowitz V."/>
            <person name="Hugenholtz P."/>
            <person name="Klenk H.P."/>
            <person name="Kyrpides N.C."/>
        </authorList>
    </citation>
    <scope>NUCLEOTIDE SEQUENCE</scope>
    <source>
        <strain evidence="7">DSM 17368 / JCM 12287 / NRRL B-23963</strain>
    </source>
</reference>
<evidence type="ECO:0000256" key="2">
    <source>
        <dbReference type="SAM" id="SignalP"/>
    </source>
</evidence>
<evidence type="ECO:0000259" key="4">
    <source>
        <dbReference type="PROSITE" id="PS50093"/>
    </source>
</evidence>
<feature type="signal peptide" evidence="2">
    <location>
        <begin position="1"/>
        <end position="21"/>
    </location>
</feature>
<dbReference type="SMART" id="SM00710">
    <property type="entry name" value="PbH1"/>
    <property type="match status" value="9"/>
</dbReference>
<dbReference type="Proteomes" id="UP000005631">
    <property type="component" value="Chromosome"/>
</dbReference>
<feature type="chain" id="PRO_5003514167" evidence="2">
    <location>
        <begin position="22"/>
        <end position="2028"/>
    </location>
</feature>
<dbReference type="InterPro" id="IPR036116">
    <property type="entry name" value="FN3_sf"/>
</dbReference>
<feature type="domain" description="PKD" evidence="4">
    <location>
        <begin position="1857"/>
        <end position="1936"/>
    </location>
</feature>
<dbReference type="CDD" id="cd00146">
    <property type="entry name" value="PKD"/>
    <property type="match status" value="1"/>
</dbReference>
<dbReference type="Pfam" id="PF18962">
    <property type="entry name" value="Por_Secre_tail"/>
    <property type="match status" value="1"/>
</dbReference>
<keyword evidence="7" id="KW-1185">Reference proteome</keyword>
<dbReference type="Gene3D" id="2.60.40.10">
    <property type="entry name" value="Immunoglobulins"/>
    <property type="match status" value="3"/>
</dbReference>
<evidence type="ECO:0000313" key="6">
    <source>
        <dbReference type="EMBL" id="AEV33891.1"/>
    </source>
</evidence>
<dbReference type="InterPro" id="IPR000998">
    <property type="entry name" value="MAM_dom"/>
</dbReference>
<feature type="domain" description="MAM" evidence="3">
    <location>
        <begin position="31"/>
        <end position="208"/>
    </location>
</feature>
<dbReference type="STRING" id="926562.Oweho_2934"/>
<feature type="domain" description="Fibronectin type-III" evidence="5">
    <location>
        <begin position="985"/>
        <end position="1076"/>
    </location>
</feature>
<dbReference type="InterPro" id="IPR011050">
    <property type="entry name" value="Pectin_lyase_fold/virulence"/>
</dbReference>
<dbReference type="InterPro" id="IPR022409">
    <property type="entry name" value="PKD/Chitinase_dom"/>
</dbReference>
<dbReference type="InterPro" id="IPR000601">
    <property type="entry name" value="PKD_dom"/>
</dbReference>
<sequence>MKNLLLSFGLFASWISIQAQCGSLSPITLPFTEGFESYSGQVTQDSVLNCSPTYRWDFNRGGNYGSVSFDVDALMGNHAAALAGTSYTNDTSQVKLTVNLTSYTGSTNDVILSFFYRDNQDETHAPDKVWVRGSSTDSWIEILDWNTTANGESWTLGSFNLSNILTTNMQSFSATTQVLWSQYDGSTYANNDGFAIDEVMIAEEGCNAPTGLTTTTVSPGQVTLDWTSTGTNWEIAYDTTGMPMGTHAITSTKPYTITGLATAVNFSFYVREICSSNSNSQWSGPYSVLIPCPSQTAPFFDNFDSNPVNVTPDCWSSYSNETNPYAQVKTLGSPYSGSQQLALYSSSGGNTDTLYAITPHFSDLSSASGKEVSMRVKVSNTDSKLIIGTTSDASGKAPFNAIDTIGFTASNTYTQVFITLNAANGYNGTDEYVVLKHDMGGTYDYVYVDDFDYHDMPTCPKPVDVVTSNITSSAADISFDDRGGSPYEYIFGAPGFAQASGTVQSTSSNPFTVSGLNPMTTYEVLVRNRCSTNDTSVWSDPIEFTTECVPFAAPYFTDFESDNLDEVAACWDYYESYSSSSVEVEDYRTHNSGSQSLQLYNSYTTSDTLLAITPELAGLTNSDKQIRFYSQTSDMASYLVVGTMPSPGASTQFTALDTIMYSAPNTYQEYIVTLDAASGYNGTDSYVAFMHGMGTTADYIHIDDFNYENIPACVPTQAADITVEYSNYDSVFVSWIPGEGVKFNMEVGLAGFTPGAGAYNVTVGDTFAGIGGLSASTLYEIYIKDSCNSGWSPVVGPISFNTVCSPVVAPFVEGFQSGSIPTCWDVNTSTLSTNVLAFWKFSGSPVGGAANNGKSAGEFAWVDGSNPYQVDTLKDVTLVTPFIDISSLNVPQLYFELFSNNTTEPGDNVKFYINLWDGAQWNDSVFMYSGDNATWQDFTMLFNSYNITGPIQLEFVVDKTTAPNSSQNDFLLDSVVVQEAAPCPRPDHFVVTGVTPGSATFDLNAVNGVDYTLEWGPRGFSQGSGTGNLVSGITTLPYTLSSLNPNTPYDAYISVNCGPDGSSVWVGPVGFTTDCNGPLVGGTYTIGNGPTDDFPSFDTVASVLNACGISGPVVFNVQPGKYADALQLYSVAGVNSVNTITFNGSGSDTLEYNGVGAQATIVLDDVSHVTLSDLYIRNMSGTESWGVLITNESDSVTIDNSIIEVNAVLTSNDISPVLISGSERDDNVEGAGVDYFTLTNSTLIGGYSGLSLEGNGNANPAKGYVIENNLIKDYYIYGVYADDLIDVTFKGNRVESQRSSSSDGFYVTDIADFTFEANMVNVPDYGIYINDGNAGGVATTNSSIVNNMVISTGDNAVHLFAVENVNVFHNTFYGEAGYYMDNHISVDIRNNIFASPSDYAFNAADSLLPTDVLDYNLYYVGGAHASIRIDGNDYADLAAAQAAYSAKNLNSVEGDPLFVSATDLHVTGVLANAVGDNSVGVTIDIDNDARPFAGSTTVDMGADEFEPAGDDVGVIAIVDPQARNCGDSSTVVTVVIQNFGANTASNFGINVDVTGDATANLSTTYSGSLASLATDTVSLSSFNSILGGQFTIEAYTSLVGDQISFNDTVVETLVLNHAGEISIYASDSAVCVPQGVTLWADTNFTGLPLVWTDLNGNPLGTGDTLSLALVDSATSVVLSVDTSGAAGFSTFVVGAKDTTIGAASSFGNYTSWAPLISAYQTVVIKDMKIYPQNSGTLIVDIKDVSSGNIVGTATVQVTQTSAYQPVTVGLNLTVPPGDYELRANPASTIGQMLRNSAGGVYPYGDPSIFELTGQTFGSSNANYADYYYYFYNMTISSTAGCERPSSTFTIAYGNSTSAAFTSSIASPTANGVDVDFDASTSATDASATYTWYFGDGNTGTGIMPQHTYTANGTYNVKLVVDGTCGKDSLTQQVVIQGISIEENMLSRSLEVYPNPTKEKINLVFDAGSAQSAVVYVSDMTGKVLFAKEYNNMNGEFTSELSLENLPKGTYILNVNTDGLSAQRRIIKI</sequence>
<dbReference type="SUPFAM" id="SSF49265">
    <property type="entry name" value="Fibronectin type III"/>
    <property type="match status" value="4"/>
</dbReference>
<dbReference type="PROSITE" id="PS50853">
    <property type="entry name" value="FN3"/>
    <property type="match status" value="3"/>
</dbReference>
<dbReference type="Pfam" id="PF18911">
    <property type="entry name" value="PKD_4"/>
    <property type="match status" value="1"/>
</dbReference>
<dbReference type="HOGENOM" id="CLU_235965_0_0_10"/>
<dbReference type="SMART" id="SM00060">
    <property type="entry name" value="FN3"/>
    <property type="match status" value="4"/>
</dbReference>
<dbReference type="CDD" id="cd00063">
    <property type="entry name" value="FN3"/>
    <property type="match status" value="1"/>
</dbReference>
<evidence type="ECO:0000256" key="1">
    <source>
        <dbReference type="ARBA" id="ARBA00022729"/>
    </source>
</evidence>
<dbReference type="SUPFAM" id="SSF51126">
    <property type="entry name" value="Pectin lyase-like"/>
    <property type="match status" value="1"/>
</dbReference>
<organism evidence="6 7">
    <name type="scientific">Owenweeksia hongkongensis (strain DSM 17368 / CIP 108786 / JCM 12287 / NRRL B-23963 / UST20020801)</name>
    <dbReference type="NCBI Taxonomy" id="926562"/>
    <lineage>
        <taxon>Bacteria</taxon>
        <taxon>Pseudomonadati</taxon>
        <taxon>Bacteroidota</taxon>
        <taxon>Flavobacteriia</taxon>
        <taxon>Flavobacteriales</taxon>
        <taxon>Owenweeksiaceae</taxon>
        <taxon>Owenweeksia</taxon>
    </lineage>
</organism>
<dbReference type="InterPro" id="IPR035986">
    <property type="entry name" value="PKD_dom_sf"/>
</dbReference>
<evidence type="ECO:0000259" key="3">
    <source>
        <dbReference type="PROSITE" id="PS50060"/>
    </source>
</evidence>
<dbReference type="InterPro" id="IPR006626">
    <property type="entry name" value="PbH1"/>
</dbReference>
<dbReference type="RefSeq" id="WP_014203240.1">
    <property type="nucleotide sequence ID" value="NC_016599.1"/>
</dbReference>
<dbReference type="InterPro" id="IPR013783">
    <property type="entry name" value="Ig-like_fold"/>
</dbReference>
<dbReference type="GO" id="GO:0016020">
    <property type="term" value="C:membrane"/>
    <property type="evidence" value="ECO:0007669"/>
    <property type="project" value="InterPro"/>
</dbReference>
<feature type="domain" description="Fibronectin type-III" evidence="5">
    <location>
        <begin position="461"/>
        <end position="549"/>
    </location>
</feature>
<evidence type="ECO:0000259" key="5">
    <source>
        <dbReference type="PROSITE" id="PS50853"/>
    </source>
</evidence>
<accession>G8R1E8</accession>
<dbReference type="InterPro" id="IPR026444">
    <property type="entry name" value="Secre_tail"/>
</dbReference>
<name>G8R1E8_OWEHD</name>
<keyword evidence="1 2" id="KW-0732">Signal</keyword>
<dbReference type="InterPro" id="IPR012334">
    <property type="entry name" value="Pectin_lyas_fold"/>
</dbReference>
<dbReference type="SUPFAM" id="SSF49299">
    <property type="entry name" value="PKD domain"/>
    <property type="match status" value="1"/>
</dbReference>
<dbReference type="SMART" id="SM00089">
    <property type="entry name" value="PKD"/>
    <property type="match status" value="1"/>
</dbReference>